<feature type="non-terminal residue" evidence="1">
    <location>
        <position position="130"/>
    </location>
</feature>
<evidence type="ECO:0000313" key="2">
    <source>
        <dbReference type="Proteomes" id="UP000031036"/>
    </source>
</evidence>
<protein>
    <submittedName>
        <fullName evidence="1">Uncharacterized protein</fullName>
    </submittedName>
</protein>
<proteinExistence type="predicted"/>
<dbReference type="EMBL" id="JPKZ01000764">
    <property type="protein sequence ID" value="KHN85474.1"/>
    <property type="molecule type" value="Genomic_DNA"/>
</dbReference>
<dbReference type="Proteomes" id="UP000031036">
    <property type="component" value="Unassembled WGS sequence"/>
</dbReference>
<name>A0A0B2VVM0_TOXCA</name>
<organism evidence="1 2">
    <name type="scientific">Toxocara canis</name>
    <name type="common">Canine roundworm</name>
    <dbReference type="NCBI Taxonomy" id="6265"/>
    <lineage>
        <taxon>Eukaryota</taxon>
        <taxon>Metazoa</taxon>
        <taxon>Ecdysozoa</taxon>
        <taxon>Nematoda</taxon>
        <taxon>Chromadorea</taxon>
        <taxon>Rhabditida</taxon>
        <taxon>Spirurina</taxon>
        <taxon>Ascaridomorpha</taxon>
        <taxon>Ascaridoidea</taxon>
        <taxon>Toxocaridae</taxon>
        <taxon>Toxocara</taxon>
    </lineage>
</organism>
<comment type="caution">
    <text evidence="1">The sequence shown here is derived from an EMBL/GenBank/DDBJ whole genome shotgun (WGS) entry which is preliminary data.</text>
</comment>
<feature type="non-terminal residue" evidence="1">
    <location>
        <position position="1"/>
    </location>
</feature>
<accession>A0A0B2VVM0</accession>
<evidence type="ECO:0000313" key="1">
    <source>
        <dbReference type="EMBL" id="KHN85474.1"/>
    </source>
</evidence>
<sequence>LKSLCCEALNYRIEIDFLYNDYTKVFDTKQSMKNFYMSYPAMKYCETGLNRIHYLLNGRKFRAKVGIFVPGSCGSVSDFPHCSIIGPIIFITYVNSFTTSALMLTGSIVDNRRFAFIIFREATMTEGFPA</sequence>
<reference evidence="1 2" key="1">
    <citation type="submission" date="2014-11" db="EMBL/GenBank/DDBJ databases">
        <title>Genetic blueprint of the zoonotic pathogen Toxocara canis.</title>
        <authorList>
            <person name="Zhu X.-Q."/>
            <person name="Korhonen P.K."/>
            <person name="Cai H."/>
            <person name="Young N.D."/>
            <person name="Nejsum P."/>
            <person name="von Samson-Himmelstjerna G."/>
            <person name="Boag P.R."/>
            <person name="Tan P."/>
            <person name="Li Q."/>
            <person name="Min J."/>
            <person name="Yang Y."/>
            <person name="Wang X."/>
            <person name="Fang X."/>
            <person name="Hall R.S."/>
            <person name="Hofmann A."/>
            <person name="Sternberg P.W."/>
            <person name="Jex A.R."/>
            <person name="Gasser R.B."/>
        </authorList>
    </citation>
    <scope>NUCLEOTIDE SEQUENCE [LARGE SCALE GENOMIC DNA]</scope>
    <source>
        <strain evidence="1">PN_DK_2014</strain>
    </source>
</reference>
<keyword evidence="2" id="KW-1185">Reference proteome</keyword>
<dbReference type="AlphaFoldDB" id="A0A0B2VVM0"/>
<gene>
    <name evidence="1" type="ORF">Tcan_01558</name>
</gene>
<dbReference type="OrthoDB" id="445826at2759"/>